<dbReference type="AlphaFoldDB" id="A0A433SXJ9"/>
<accession>A0A433SXJ9</accession>
<feature type="region of interest" description="Disordered" evidence="1">
    <location>
        <begin position="110"/>
        <end position="191"/>
    </location>
</feature>
<gene>
    <name evidence="2" type="ORF">EGW08_018195</name>
</gene>
<feature type="compositionally biased region" description="Polar residues" evidence="1">
    <location>
        <begin position="117"/>
        <end position="127"/>
    </location>
</feature>
<evidence type="ECO:0000313" key="3">
    <source>
        <dbReference type="Proteomes" id="UP000271974"/>
    </source>
</evidence>
<proteinExistence type="predicted"/>
<feature type="region of interest" description="Disordered" evidence="1">
    <location>
        <begin position="53"/>
        <end position="97"/>
    </location>
</feature>
<evidence type="ECO:0000256" key="1">
    <source>
        <dbReference type="SAM" id="MobiDB-lite"/>
    </source>
</evidence>
<keyword evidence="3" id="KW-1185">Reference proteome</keyword>
<dbReference type="Proteomes" id="UP000271974">
    <property type="component" value="Unassembled WGS sequence"/>
</dbReference>
<reference evidence="2 3" key="1">
    <citation type="submission" date="2019-01" db="EMBL/GenBank/DDBJ databases">
        <title>A draft genome assembly of the solar-powered sea slug Elysia chlorotica.</title>
        <authorList>
            <person name="Cai H."/>
            <person name="Li Q."/>
            <person name="Fang X."/>
            <person name="Li J."/>
            <person name="Curtis N.E."/>
            <person name="Altenburger A."/>
            <person name="Shibata T."/>
            <person name="Feng M."/>
            <person name="Maeda T."/>
            <person name="Schwartz J.A."/>
            <person name="Shigenobu S."/>
            <person name="Lundholm N."/>
            <person name="Nishiyama T."/>
            <person name="Yang H."/>
            <person name="Hasebe M."/>
            <person name="Li S."/>
            <person name="Pierce S.K."/>
            <person name="Wang J."/>
        </authorList>
    </citation>
    <scope>NUCLEOTIDE SEQUENCE [LARGE SCALE GENOMIC DNA]</scope>
    <source>
        <strain evidence="2">EC2010</strain>
        <tissue evidence="2">Whole organism of an adult</tissue>
    </source>
</reference>
<name>A0A433SXJ9_ELYCH</name>
<feature type="region of interest" description="Disordered" evidence="1">
    <location>
        <begin position="1"/>
        <end position="40"/>
    </location>
</feature>
<dbReference type="EMBL" id="RQTK01000872">
    <property type="protein sequence ID" value="RUS74046.1"/>
    <property type="molecule type" value="Genomic_DNA"/>
</dbReference>
<feature type="compositionally biased region" description="Low complexity" evidence="1">
    <location>
        <begin position="53"/>
        <end position="70"/>
    </location>
</feature>
<protein>
    <submittedName>
        <fullName evidence="2">Uncharacterized protein</fullName>
    </submittedName>
</protein>
<evidence type="ECO:0000313" key="2">
    <source>
        <dbReference type="EMBL" id="RUS74046.1"/>
    </source>
</evidence>
<sequence length="297" mass="30607">MATGDAAGDDDDDVTSGDRRGGSPGLNFSPSSSPDRLKQAAAASYPYGFAASSQLAAHSASLSHQLAASQRDQLPAGPLTSHPVPPSRPHPDHHLSHPHLAASHLLQSRLPPGATGAVNSGGHTNQPGLPPHSNILLQGSTTPPPSIPLPPPSSLHPHSPPSPSSPDACATPLRGIPPARERPPPQPLYSAFQIPASSSAAASLASAASVADLLKAETNQHSISIKSSISSSPTFSQQHLLALGQKELMTSLSSHFHMKQPPRLFDPGSSFLNRGLLAGPAFPAFPVAVPRHLPPLI</sequence>
<feature type="compositionally biased region" description="Pro residues" evidence="1">
    <location>
        <begin position="142"/>
        <end position="164"/>
    </location>
</feature>
<comment type="caution">
    <text evidence="2">The sequence shown here is derived from an EMBL/GenBank/DDBJ whole genome shotgun (WGS) entry which is preliminary data.</text>
</comment>
<organism evidence="2 3">
    <name type="scientific">Elysia chlorotica</name>
    <name type="common">Eastern emerald elysia</name>
    <name type="synonym">Sea slug</name>
    <dbReference type="NCBI Taxonomy" id="188477"/>
    <lineage>
        <taxon>Eukaryota</taxon>
        <taxon>Metazoa</taxon>
        <taxon>Spiralia</taxon>
        <taxon>Lophotrochozoa</taxon>
        <taxon>Mollusca</taxon>
        <taxon>Gastropoda</taxon>
        <taxon>Heterobranchia</taxon>
        <taxon>Euthyneura</taxon>
        <taxon>Panpulmonata</taxon>
        <taxon>Sacoglossa</taxon>
        <taxon>Placobranchoidea</taxon>
        <taxon>Plakobranchidae</taxon>
        <taxon>Elysia</taxon>
    </lineage>
</organism>